<keyword evidence="1" id="KW-0812">Transmembrane</keyword>
<keyword evidence="3" id="KW-1185">Reference proteome</keyword>
<keyword evidence="1" id="KW-0472">Membrane</keyword>
<evidence type="ECO:0000313" key="2">
    <source>
        <dbReference type="EMBL" id="KFM68319.1"/>
    </source>
</evidence>
<protein>
    <submittedName>
        <fullName evidence="2">Uncharacterized protein</fullName>
    </submittedName>
</protein>
<evidence type="ECO:0000313" key="3">
    <source>
        <dbReference type="Proteomes" id="UP000054359"/>
    </source>
</evidence>
<name>A0A087TT80_STEMI</name>
<organism evidence="2 3">
    <name type="scientific">Stegodyphus mimosarum</name>
    <name type="common">African social velvet spider</name>
    <dbReference type="NCBI Taxonomy" id="407821"/>
    <lineage>
        <taxon>Eukaryota</taxon>
        <taxon>Metazoa</taxon>
        <taxon>Ecdysozoa</taxon>
        <taxon>Arthropoda</taxon>
        <taxon>Chelicerata</taxon>
        <taxon>Arachnida</taxon>
        <taxon>Araneae</taxon>
        <taxon>Araneomorphae</taxon>
        <taxon>Entelegynae</taxon>
        <taxon>Eresoidea</taxon>
        <taxon>Eresidae</taxon>
        <taxon>Stegodyphus</taxon>
    </lineage>
</organism>
<feature type="transmembrane region" description="Helical" evidence="1">
    <location>
        <begin position="12"/>
        <end position="33"/>
    </location>
</feature>
<dbReference type="AlphaFoldDB" id="A0A087TT80"/>
<gene>
    <name evidence="2" type="ORF">X975_08302</name>
</gene>
<dbReference type="EMBL" id="KK116629">
    <property type="protein sequence ID" value="KFM68319.1"/>
    <property type="molecule type" value="Genomic_DNA"/>
</dbReference>
<accession>A0A087TT80</accession>
<sequence length="55" mass="5914">MRCSSLKLEPNCIVSAAGLLVVSCPFLFIPVPATVNDKDPLKNSHAVIMKTLDCL</sequence>
<reference evidence="2 3" key="1">
    <citation type="submission" date="2013-11" db="EMBL/GenBank/DDBJ databases">
        <title>Genome sequencing of Stegodyphus mimosarum.</title>
        <authorList>
            <person name="Bechsgaard J."/>
        </authorList>
    </citation>
    <scope>NUCLEOTIDE SEQUENCE [LARGE SCALE GENOMIC DNA]</scope>
</reference>
<feature type="non-terminal residue" evidence="2">
    <location>
        <position position="55"/>
    </location>
</feature>
<proteinExistence type="predicted"/>
<dbReference type="PROSITE" id="PS51257">
    <property type="entry name" value="PROKAR_LIPOPROTEIN"/>
    <property type="match status" value="1"/>
</dbReference>
<evidence type="ECO:0000256" key="1">
    <source>
        <dbReference type="SAM" id="Phobius"/>
    </source>
</evidence>
<keyword evidence="1" id="KW-1133">Transmembrane helix</keyword>
<dbReference type="Proteomes" id="UP000054359">
    <property type="component" value="Unassembled WGS sequence"/>
</dbReference>